<reference evidence="1" key="1">
    <citation type="submission" date="2019-04" db="EMBL/GenBank/DDBJ databases">
        <title>An insight into the mialome of Ixodes scapularis.</title>
        <authorList>
            <person name="Ribeiro J.M."/>
            <person name="Mather T.N."/>
            <person name="Karim S."/>
        </authorList>
    </citation>
    <scope>NUCLEOTIDE SEQUENCE</scope>
</reference>
<name>A0A4D5RZB2_IXOSC</name>
<organism evidence="1">
    <name type="scientific">Ixodes scapularis</name>
    <name type="common">Black-legged tick</name>
    <name type="synonym">Deer tick</name>
    <dbReference type="NCBI Taxonomy" id="6945"/>
    <lineage>
        <taxon>Eukaryota</taxon>
        <taxon>Metazoa</taxon>
        <taxon>Ecdysozoa</taxon>
        <taxon>Arthropoda</taxon>
        <taxon>Chelicerata</taxon>
        <taxon>Arachnida</taxon>
        <taxon>Acari</taxon>
        <taxon>Parasitiformes</taxon>
        <taxon>Ixodida</taxon>
        <taxon>Ixodoidea</taxon>
        <taxon>Ixodidae</taxon>
        <taxon>Ixodinae</taxon>
        <taxon>Ixodes</taxon>
    </lineage>
</organism>
<dbReference type="EMBL" id="GHJT01008065">
    <property type="protein sequence ID" value="MOY42036.1"/>
    <property type="molecule type" value="Transcribed_RNA"/>
</dbReference>
<proteinExistence type="predicted"/>
<evidence type="ECO:0000313" key="1">
    <source>
        <dbReference type="EMBL" id="MOY42036.1"/>
    </source>
</evidence>
<accession>A0A4D5RZB2</accession>
<sequence length="100" mass="11323">MQATIVVELASACVTWMSRLSLAASHLANWSKTGSAEILSHVLFYDTIFHSYSVFRCHYRKTNHLCLVKTTTYFSGPVSACFEGTTKLNRNICFFCFVLQ</sequence>
<protein>
    <submittedName>
        <fullName evidence="1">Putative secreted protein</fullName>
    </submittedName>
</protein>
<dbReference type="AlphaFoldDB" id="A0A4D5RZB2"/>